<sequence>MAGNPLQIVGLGASTPIGRNVWASAAAARAGVCGFSEHPYMVDTAGEPMRIARAPWLDVGLGGSARLGALLLPAIEEALAPLTELAGNLSLRIGLALGLPPPRPGQPDALVDDLLVAIRERMGNRFVRIARFEVGHAAGCMAMAAAEAGCARDAFDACVVAGTDSYLAPETLEWVEACDQLHGGGPLNNAWGFIPGEAAGAVLLGTPRLAQLCGIAPLAELVSVGIGMESRLIKTDEVCVGEGLTQAFRAALQGLAPGEQVHNVFCDLNGEPYRADEFGFATLRAGEHFRAASDFVAPADCWGDVGAAGSLLHVALAVIACRKRYANGPLSMVWGSSESGERGAVLVRCAEPLRG</sequence>
<dbReference type="GO" id="GO:0016746">
    <property type="term" value="F:acyltransferase activity"/>
    <property type="evidence" value="ECO:0007669"/>
    <property type="project" value="InterPro"/>
</dbReference>
<reference evidence="1 2" key="1">
    <citation type="submission" date="2019-12" db="EMBL/GenBank/DDBJ databases">
        <title>Hybrid Genome Assemblies of two High G+C Isolates from Undergraduate Microbiology Courses.</title>
        <authorList>
            <person name="Ne Ville C.J."/>
            <person name="Enright D."/>
            <person name="Hernandez I."/>
            <person name="Dodsworth J."/>
            <person name="Orwin P.M."/>
        </authorList>
    </citation>
    <scope>NUCLEOTIDE SEQUENCE [LARGE SCALE GENOMIC DNA]</scope>
    <source>
        <strain evidence="1 2">CSUSB</strain>
    </source>
</reference>
<dbReference type="Proteomes" id="UP000425817">
    <property type="component" value="Chromosome"/>
</dbReference>
<protein>
    <submittedName>
        <fullName evidence="1">Beta-ketoacyl synthase</fullName>
    </submittedName>
</protein>
<dbReference type="SUPFAM" id="SSF53901">
    <property type="entry name" value="Thiolase-like"/>
    <property type="match status" value="1"/>
</dbReference>
<evidence type="ECO:0000313" key="1">
    <source>
        <dbReference type="EMBL" id="QGW80595.1"/>
    </source>
</evidence>
<proteinExistence type="predicted"/>
<dbReference type="AlphaFoldDB" id="A0A6I6HG26"/>
<name>A0A6I6HG26_VARPD</name>
<dbReference type="InterPro" id="IPR016039">
    <property type="entry name" value="Thiolase-like"/>
</dbReference>
<dbReference type="EMBL" id="CP046622">
    <property type="protein sequence ID" value="QGW80595.1"/>
    <property type="molecule type" value="Genomic_DNA"/>
</dbReference>
<organism evidence="1 2">
    <name type="scientific">Variovorax paradoxus</name>
    <dbReference type="NCBI Taxonomy" id="34073"/>
    <lineage>
        <taxon>Bacteria</taxon>
        <taxon>Pseudomonadati</taxon>
        <taxon>Pseudomonadota</taxon>
        <taxon>Betaproteobacteria</taxon>
        <taxon>Burkholderiales</taxon>
        <taxon>Comamonadaceae</taxon>
        <taxon>Variovorax</taxon>
    </lineage>
</organism>
<accession>A0A6I6HG26</accession>
<dbReference type="OrthoDB" id="3078238at2"/>
<dbReference type="Gene3D" id="3.40.47.10">
    <property type="match status" value="1"/>
</dbReference>
<gene>
    <name evidence="1" type="ORF">GOQ09_02845</name>
</gene>
<dbReference type="RefSeq" id="WP_157611795.1">
    <property type="nucleotide sequence ID" value="NZ_CP046622.1"/>
</dbReference>
<evidence type="ECO:0000313" key="2">
    <source>
        <dbReference type="Proteomes" id="UP000425817"/>
    </source>
</evidence>